<name>A0A0A3YWP5_BRAJP</name>
<feature type="signal peptide" evidence="1">
    <location>
        <begin position="1"/>
        <end position="25"/>
    </location>
</feature>
<accession>A0A0A3YWP5</accession>
<reference evidence="2 3" key="1">
    <citation type="submission" date="2014-09" db="EMBL/GenBank/DDBJ databases">
        <title>Draft genome of Bradyrhizobium japonicum Is-34.</title>
        <authorList>
            <person name="Tsurumaru H."/>
            <person name="Yamakawa T."/>
            <person name="Hashimoto S."/>
            <person name="Okizaki K."/>
            <person name="Kanesaki Y."/>
            <person name="Yoshikawa H."/>
            <person name="Yajima S."/>
        </authorList>
    </citation>
    <scope>NUCLEOTIDE SEQUENCE [LARGE SCALE GENOMIC DNA]</scope>
    <source>
        <strain evidence="2 3">Is-34</strain>
    </source>
</reference>
<evidence type="ECO:0000313" key="3">
    <source>
        <dbReference type="Proteomes" id="UP000030377"/>
    </source>
</evidence>
<feature type="chain" id="PRO_5002005944" evidence="1">
    <location>
        <begin position="26"/>
        <end position="83"/>
    </location>
</feature>
<gene>
    <name evidence="2" type="ORF">MA20_18035</name>
</gene>
<protein>
    <submittedName>
        <fullName evidence="2">Uncharacterized protein</fullName>
    </submittedName>
</protein>
<organism evidence="2 3">
    <name type="scientific">Bradyrhizobium japonicum</name>
    <dbReference type="NCBI Taxonomy" id="375"/>
    <lineage>
        <taxon>Bacteria</taxon>
        <taxon>Pseudomonadati</taxon>
        <taxon>Pseudomonadota</taxon>
        <taxon>Alphaproteobacteria</taxon>
        <taxon>Hyphomicrobiales</taxon>
        <taxon>Nitrobacteraceae</taxon>
        <taxon>Bradyrhizobium</taxon>
    </lineage>
</organism>
<dbReference type="AlphaFoldDB" id="A0A0A3YWP5"/>
<dbReference type="EMBL" id="JRPN01000015">
    <property type="protein sequence ID" value="KGT78043.1"/>
    <property type="molecule type" value="Genomic_DNA"/>
</dbReference>
<keyword evidence="1" id="KW-0732">Signal</keyword>
<dbReference type="RefSeq" id="WP_028157444.1">
    <property type="nucleotide sequence ID" value="NZ_CP081350.1"/>
</dbReference>
<evidence type="ECO:0000313" key="2">
    <source>
        <dbReference type="EMBL" id="KGT78043.1"/>
    </source>
</evidence>
<evidence type="ECO:0000256" key="1">
    <source>
        <dbReference type="SAM" id="SignalP"/>
    </source>
</evidence>
<comment type="caution">
    <text evidence="2">The sequence shown here is derived from an EMBL/GenBank/DDBJ whole genome shotgun (WGS) entry which is preliminary data.</text>
</comment>
<dbReference type="Proteomes" id="UP000030377">
    <property type="component" value="Unassembled WGS sequence"/>
</dbReference>
<proteinExistence type="predicted"/>
<sequence length="83" mass="9520">MLKKILSAAAVGTGVLMMSTFTASAAIVCKGHTCWHTHEAYDFPHEAGVVVHEDNWHWGPREKFAFREHEGRGYWHGRKWVAW</sequence>